<feature type="domain" description="SpoVT-AbrB" evidence="2">
    <location>
        <begin position="4"/>
        <end position="53"/>
    </location>
</feature>
<proteinExistence type="predicted"/>
<dbReference type="InterPro" id="IPR037914">
    <property type="entry name" value="SpoVT-AbrB_sf"/>
</dbReference>
<dbReference type="PATRIC" id="fig|1614.7.peg.265"/>
<sequence length="85" mass="9909">MNETKIVKWGNSQGIRIPKKMLKEIGIDNPDNQKVKMEVNKQKNEIFIKKEGHESRLMKKYGYLMDQPKDGEVDWGHDVGNEIIP</sequence>
<dbReference type="GO" id="GO:0003677">
    <property type="term" value="F:DNA binding"/>
    <property type="evidence" value="ECO:0007669"/>
    <property type="project" value="UniProtKB-UniRule"/>
</dbReference>
<gene>
    <name evidence="3" type="ORF">LfDm3_0275</name>
</gene>
<evidence type="ECO:0000313" key="4">
    <source>
        <dbReference type="Proteomes" id="UP000031397"/>
    </source>
</evidence>
<dbReference type="SMART" id="SM00966">
    <property type="entry name" value="SpoVT_AbrB"/>
    <property type="match status" value="1"/>
</dbReference>
<dbReference type="Proteomes" id="UP000031397">
    <property type="component" value="Unassembled WGS sequence"/>
</dbReference>
<dbReference type="PANTHER" id="PTHR40516:SF1">
    <property type="entry name" value="ANTITOXIN CHPS-RELATED"/>
    <property type="match status" value="1"/>
</dbReference>
<dbReference type="OrthoDB" id="9795766at2"/>
<comment type="caution">
    <text evidence="3">The sequence shown here is derived from an EMBL/GenBank/DDBJ whole genome shotgun (WGS) entry which is preliminary data.</text>
</comment>
<dbReference type="GeneID" id="74912965"/>
<dbReference type="EMBL" id="JOJZ01000009">
    <property type="protein sequence ID" value="KID42346.1"/>
    <property type="molecule type" value="Genomic_DNA"/>
</dbReference>
<evidence type="ECO:0000313" key="3">
    <source>
        <dbReference type="EMBL" id="KID42346.1"/>
    </source>
</evidence>
<dbReference type="InterPro" id="IPR007159">
    <property type="entry name" value="SpoVT-AbrB_dom"/>
</dbReference>
<organism evidence="3 4">
    <name type="scientific">Fructilactobacillus fructivorans</name>
    <dbReference type="NCBI Taxonomy" id="1614"/>
    <lineage>
        <taxon>Bacteria</taxon>
        <taxon>Bacillati</taxon>
        <taxon>Bacillota</taxon>
        <taxon>Bacilli</taxon>
        <taxon>Lactobacillales</taxon>
        <taxon>Lactobacillaceae</taxon>
        <taxon>Fructilactobacillus</taxon>
    </lineage>
</organism>
<keyword evidence="1" id="KW-0238">DNA-binding</keyword>
<name>A0A0C1PR38_9LACO</name>
<dbReference type="Gene3D" id="2.10.260.10">
    <property type="match status" value="1"/>
</dbReference>
<dbReference type="SUPFAM" id="SSF89447">
    <property type="entry name" value="AbrB/MazE/MraZ-like"/>
    <property type="match status" value="1"/>
</dbReference>
<dbReference type="PANTHER" id="PTHR40516">
    <property type="entry name" value="ANTITOXIN CHPS-RELATED"/>
    <property type="match status" value="1"/>
</dbReference>
<dbReference type="GO" id="GO:0097351">
    <property type="term" value="F:toxin sequestering activity"/>
    <property type="evidence" value="ECO:0007669"/>
    <property type="project" value="InterPro"/>
</dbReference>
<dbReference type="PROSITE" id="PS51740">
    <property type="entry name" value="SPOVT_ABRB"/>
    <property type="match status" value="1"/>
</dbReference>
<reference evidence="3 4" key="1">
    <citation type="submission" date="2014-06" db="EMBL/GenBank/DDBJ databases">
        <title>Functional and comparative genomic analyses of the Drosophila gut microbiota identify candidate symbiosis factors.</title>
        <authorList>
            <person name="Newell P.D."/>
            <person name="Chaston J.M."/>
            <person name="Douglas A.E."/>
        </authorList>
    </citation>
    <scope>NUCLEOTIDE SEQUENCE [LARGE SCALE GENOMIC DNA]</scope>
    <source>
        <strain evidence="3 4">DmCS_002</strain>
    </source>
</reference>
<dbReference type="RefSeq" id="WP_039143359.1">
    <property type="nucleotide sequence ID" value="NZ_JOJZ01000009.1"/>
</dbReference>
<evidence type="ECO:0000256" key="1">
    <source>
        <dbReference type="PROSITE-ProRule" id="PRU01076"/>
    </source>
</evidence>
<dbReference type="Pfam" id="PF04014">
    <property type="entry name" value="MazE_antitoxin"/>
    <property type="match status" value="1"/>
</dbReference>
<accession>A0A0C1PR38</accession>
<protein>
    <recommendedName>
        <fullName evidence="2">SpoVT-AbrB domain-containing protein</fullName>
    </recommendedName>
</protein>
<dbReference type="InterPro" id="IPR039052">
    <property type="entry name" value="Antitox_PemI-like"/>
</dbReference>
<evidence type="ECO:0000259" key="2">
    <source>
        <dbReference type="PROSITE" id="PS51740"/>
    </source>
</evidence>
<dbReference type="AlphaFoldDB" id="A0A0C1PR38"/>
<keyword evidence="4" id="KW-1185">Reference proteome</keyword>